<accession>A0AA39RJA5</accession>
<dbReference type="EMBL" id="JAUESC010000387">
    <property type="protein sequence ID" value="KAK0575015.1"/>
    <property type="molecule type" value="Genomic_DNA"/>
</dbReference>
<sequence length="214" mass="22607">MASISPKSTTSMKLIVVCIAMLVPTRLAQLPLGSIPRILPIQPVPELLKCWKTLTSVPACLAQINNSLHDGKNDKIGPVCCAAITQVSENCWKNMSPTNPSFSPSLKHFCAPKAVGANGMSKISFPGLLPVPKNETIAECWSSLANVKGCASEINKALFSGQISGIGPACCKAVTVITDKCLQIIFTFNPLFPPLLKSFCAKLMTGAPAPAVTN</sequence>
<name>A0AA39RJA5_ACESA</name>
<feature type="chain" id="PRO_5041453111" description="Prolamin-like domain-containing protein" evidence="2">
    <location>
        <begin position="29"/>
        <end position="214"/>
    </location>
</feature>
<comment type="caution">
    <text evidence="4">The sequence shown here is derived from an EMBL/GenBank/DDBJ whole genome shotgun (WGS) entry which is preliminary data.</text>
</comment>
<evidence type="ECO:0000256" key="1">
    <source>
        <dbReference type="ARBA" id="ARBA00022729"/>
    </source>
</evidence>
<organism evidence="4 5">
    <name type="scientific">Acer saccharum</name>
    <name type="common">Sugar maple</name>
    <dbReference type="NCBI Taxonomy" id="4024"/>
    <lineage>
        <taxon>Eukaryota</taxon>
        <taxon>Viridiplantae</taxon>
        <taxon>Streptophyta</taxon>
        <taxon>Embryophyta</taxon>
        <taxon>Tracheophyta</taxon>
        <taxon>Spermatophyta</taxon>
        <taxon>Magnoliopsida</taxon>
        <taxon>eudicotyledons</taxon>
        <taxon>Gunneridae</taxon>
        <taxon>Pentapetalae</taxon>
        <taxon>rosids</taxon>
        <taxon>malvids</taxon>
        <taxon>Sapindales</taxon>
        <taxon>Sapindaceae</taxon>
        <taxon>Hippocastanoideae</taxon>
        <taxon>Acereae</taxon>
        <taxon>Acer</taxon>
    </lineage>
</organism>
<evidence type="ECO:0000256" key="2">
    <source>
        <dbReference type="SAM" id="SignalP"/>
    </source>
</evidence>
<feature type="signal peptide" evidence="2">
    <location>
        <begin position="1"/>
        <end position="28"/>
    </location>
</feature>
<keyword evidence="1 2" id="KW-0732">Signal</keyword>
<feature type="domain" description="Prolamin-like" evidence="3">
    <location>
        <begin position="49"/>
        <end position="110"/>
    </location>
</feature>
<dbReference type="GO" id="GO:0005576">
    <property type="term" value="C:extracellular region"/>
    <property type="evidence" value="ECO:0007669"/>
    <property type="project" value="TreeGrafter"/>
</dbReference>
<evidence type="ECO:0000259" key="3">
    <source>
        <dbReference type="Pfam" id="PF05617"/>
    </source>
</evidence>
<reference evidence="4" key="1">
    <citation type="journal article" date="2022" name="Plant J.">
        <title>Strategies of tolerance reflected in two North American maple genomes.</title>
        <authorList>
            <person name="McEvoy S.L."/>
            <person name="Sezen U.U."/>
            <person name="Trouern-Trend A."/>
            <person name="McMahon S.M."/>
            <person name="Schaberg P.G."/>
            <person name="Yang J."/>
            <person name="Wegrzyn J.L."/>
            <person name="Swenson N.G."/>
        </authorList>
    </citation>
    <scope>NUCLEOTIDE SEQUENCE</scope>
    <source>
        <strain evidence="4">NS2018</strain>
    </source>
</reference>
<keyword evidence="5" id="KW-1185">Reference proteome</keyword>
<dbReference type="GO" id="GO:2000008">
    <property type="term" value="P:regulation of protein localization to cell surface"/>
    <property type="evidence" value="ECO:0007669"/>
    <property type="project" value="TreeGrafter"/>
</dbReference>
<dbReference type="GO" id="GO:0031982">
    <property type="term" value="C:vesicle"/>
    <property type="evidence" value="ECO:0007669"/>
    <property type="project" value="TreeGrafter"/>
</dbReference>
<dbReference type="GO" id="GO:0080155">
    <property type="term" value="P:regulation of double fertilization forming a zygote and endosperm"/>
    <property type="evidence" value="ECO:0007669"/>
    <property type="project" value="TreeGrafter"/>
</dbReference>
<dbReference type="InterPro" id="IPR008502">
    <property type="entry name" value="Prolamin-like"/>
</dbReference>
<dbReference type="Proteomes" id="UP001168877">
    <property type="component" value="Unassembled WGS sequence"/>
</dbReference>
<dbReference type="PANTHER" id="PTHR31181:SF67">
    <property type="entry name" value="PROLAMIN-LIKE PROTEIN (DUF1278)"/>
    <property type="match status" value="1"/>
</dbReference>
<proteinExistence type="predicted"/>
<feature type="domain" description="Prolamin-like" evidence="3">
    <location>
        <begin position="139"/>
        <end position="200"/>
    </location>
</feature>
<protein>
    <recommendedName>
        <fullName evidence="3">Prolamin-like domain-containing protein</fullName>
    </recommendedName>
</protein>
<evidence type="ECO:0000313" key="4">
    <source>
        <dbReference type="EMBL" id="KAK0575015.1"/>
    </source>
</evidence>
<dbReference type="GO" id="GO:0009567">
    <property type="term" value="P:double fertilization forming a zygote and endosperm"/>
    <property type="evidence" value="ECO:0007669"/>
    <property type="project" value="TreeGrafter"/>
</dbReference>
<dbReference type="Pfam" id="PF05617">
    <property type="entry name" value="Prolamin_like"/>
    <property type="match status" value="2"/>
</dbReference>
<evidence type="ECO:0000313" key="5">
    <source>
        <dbReference type="Proteomes" id="UP001168877"/>
    </source>
</evidence>
<reference evidence="4" key="2">
    <citation type="submission" date="2023-06" db="EMBL/GenBank/DDBJ databases">
        <authorList>
            <person name="Swenson N.G."/>
            <person name="Wegrzyn J.L."/>
            <person name="Mcevoy S.L."/>
        </authorList>
    </citation>
    <scope>NUCLEOTIDE SEQUENCE</scope>
    <source>
        <strain evidence="4">NS2018</strain>
        <tissue evidence="4">Leaf</tissue>
    </source>
</reference>
<gene>
    <name evidence="4" type="ORF">LWI29_032581</name>
</gene>
<dbReference type="PANTHER" id="PTHR31181">
    <property type="entry name" value="EGG CELL-SECRETED PROTEIN 1.4"/>
    <property type="match status" value="1"/>
</dbReference>
<dbReference type="AlphaFoldDB" id="A0AA39RJA5"/>